<dbReference type="Proteomes" id="UP000289200">
    <property type="component" value="Unassembled WGS sequence"/>
</dbReference>
<dbReference type="Proteomes" id="UP000438991">
    <property type="component" value="Unassembled WGS sequence"/>
</dbReference>
<evidence type="ECO:0000259" key="12">
    <source>
        <dbReference type="PROSITE" id="PS51379"/>
    </source>
</evidence>
<evidence type="ECO:0000256" key="10">
    <source>
        <dbReference type="ARBA" id="ARBA00023231"/>
    </source>
</evidence>
<evidence type="ECO:0000256" key="7">
    <source>
        <dbReference type="ARBA" id="ARBA00022982"/>
    </source>
</evidence>
<dbReference type="OrthoDB" id="9810688at2"/>
<name>A0A327K9X8_9BRAD</name>
<organism evidence="13 16">
    <name type="scientific">Rhodoplanes serenus</name>
    <dbReference type="NCBI Taxonomy" id="200615"/>
    <lineage>
        <taxon>Bacteria</taxon>
        <taxon>Pseudomonadati</taxon>
        <taxon>Pseudomonadota</taxon>
        <taxon>Alphaproteobacteria</taxon>
        <taxon>Hyphomicrobiales</taxon>
        <taxon>Nitrobacteraceae</taxon>
        <taxon>Rhodoplanes</taxon>
    </lineage>
</organism>
<comment type="function">
    <text evidence="2">Ferredoxins are iron-sulfur proteins that transfer electrons in a wide variety of metabolic reactions.</text>
</comment>
<dbReference type="InterPro" id="IPR014283">
    <property type="entry name" value="FdIII_4_nif"/>
</dbReference>
<evidence type="ECO:0000313" key="13">
    <source>
        <dbReference type="EMBL" id="MTW18563.1"/>
    </source>
</evidence>
<evidence type="ECO:0000313" key="14">
    <source>
        <dbReference type="EMBL" id="VCU07486.1"/>
    </source>
</evidence>
<evidence type="ECO:0000256" key="3">
    <source>
        <dbReference type="ARBA" id="ARBA00022448"/>
    </source>
</evidence>
<dbReference type="InterPro" id="IPR017896">
    <property type="entry name" value="4Fe4S_Fe-S-bd"/>
</dbReference>
<gene>
    <name evidence="13" type="primary">fdxB</name>
    <name evidence="13" type="ORF">GJ689_20385</name>
    <name evidence="14" type="ORF">RHODGE_RHODGE_00730</name>
</gene>
<keyword evidence="3" id="KW-0813">Transport</keyword>
<keyword evidence="4" id="KW-0004">4Fe-4S</keyword>
<evidence type="ECO:0000313" key="15">
    <source>
        <dbReference type="Proteomes" id="UP000289200"/>
    </source>
</evidence>
<dbReference type="Gene3D" id="3.30.70.20">
    <property type="match status" value="1"/>
</dbReference>
<evidence type="ECO:0000256" key="9">
    <source>
        <dbReference type="ARBA" id="ARBA00023014"/>
    </source>
</evidence>
<comment type="cofactor">
    <cofactor evidence="1">
        <name>[4Fe-4S] cluster</name>
        <dbReference type="ChEBI" id="CHEBI:49883"/>
    </cofactor>
</comment>
<proteinExistence type="predicted"/>
<dbReference type="EMBL" id="WNKV01000018">
    <property type="protein sequence ID" value="MTW18563.1"/>
    <property type="molecule type" value="Genomic_DNA"/>
</dbReference>
<keyword evidence="10" id="KW-0535">Nitrogen fixation</keyword>
<evidence type="ECO:0000256" key="4">
    <source>
        <dbReference type="ARBA" id="ARBA00022485"/>
    </source>
</evidence>
<dbReference type="PROSITE" id="PS00198">
    <property type="entry name" value="4FE4S_FER_1"/>
    <property type="match status" value="1"/>
</dbReference>
<dbReference type="AlphaFoldDB" id="A0A327K9X8"/>
<evidence type="ECO:0000256" key="5">
    <source>
        <dbReference type="ARBA" id="ARBA00022723"/>
    </source>
</evidence>
<reference evidence="15" key="1">
    <citation type="submission" date="2018-10" db="EMBL/GenBank/DDBJ databases">
        <authorList>
            <person name="Peiro R."/>
            <person name="Begona"/>
            <person name="Cbmso G."/>
            <person name="Lopez M."/>
            <person name="Gonzalez S."/>
            <person name="Sacristan E."/>
            <person name="Castillo E."/>
        </authorList>
    </citation>
    <scope>NUCLEOTIDE SEQUENCE [LARGE SCALE GENOMIC DNA]</scope>
</reference>
<feature type="domain" description="4Fe-4S ferredoxin-type" evidence="12">
    <location>
        <begin position="66"/>
        <end position="96"/>
    </location>
</feature>
<comment type="caution">
    <text evidence="13">The sequence shown here is derived from an EMBL/GenBank/DDBJ whole genome shotgun (WGS) entry which is preliminary data.</text>
</comment>
<dbReference type="PANTHER" id="PTHR43687:SF1">
    <property type="entry name" value="FERREDOXIN III"/>
    <property type="match status" value="1"/>
</dbReference>
<dbReference type="PROSITE" id="PS51379">
    <property type="entry name" value="4FE4S_FER_2"/>
    <property type="match status" value="2"/>
</dbReference>
<dbReference type="InterPro" id="IPR050572">
    <property type="entry name" value="Fe-S_Ferredoxin"/>
</dbReference>
<evidence type="ECO:0000256" key="2">
    <source>
        <dbReference type="ARBA" id="ARBA00003532"/>
    </source>
</evidence>
<reference evidence="13 16" key="3">
    <citation type="submission" date="2019-11" db="EMBL/GenBank/DDBJ databases">
        <title>Whole-genome sequence of Rhodoplanes serenus DSM 18633, type strain.</title>
        <authorList>
            <person name="Kyndt J.A."/>
            <person name="Meyer T.E."/>
        </authorList>
    </citation>
    <scope>NUCLEOTIDE SEQUENCE [LARGE SCALE GENOMIC DNA]</scope>
    <source>
        <strain evidence="13 16">DSM 18633</strain>
    </source>
</reference>
<dbReference type="Pfam" id="PF12838">
    <property type="entry name" value="Fer4_7"/>
    <property type="match status" value="1"/>
</dbReference>
<reference evidence="14" key="2">
    <citation type="submission" date="2018-10" db="EMBL/GenBank/DDBJ databases">
        <authorList>
            <person name="Peiro R."/>
            <person name="Begona"/>
            <person name="Cbmso G."/>
            <person name="Lopez M."/>
            <person name="Gonzalez S."/>
            <person name="Sacristan E."/>
            <person name="Castillo E."/>
        </authorList>
    </citation>
    <scope>NUCLEOTIDE SEQUENCE</scope>
    <source>
        <strain evidence="14">Rhod_genome</strain>
    </source>
</reference>
<dbReference type="RefSeq" id="WP_111384226.1">
    <property type="nucleotide sequence ID" value="NZ_NPEW01000030.1"/>
</dbReference>
<keyword evidence="9" id="KW-0411">Iron-sulfur</keyword>
<accession>A0A327K9X8</accession>
<dbReference type="GO" id="GO:0046872">
    <property type="term" value="F:metal ion binding"/>
    <property type="evidence" value="ECO:0007669"/>
    <property type="project" value="UniProtKB-KW"/>
</dbReference>
<evidence type="ECO:0000256" key="1">
    <source>
        <dbReference type="ARBA" id="ARBA00001966"/>
    </source>
</evidence>
<feature type="domain" description="4Fe-4S ferredoxin-type" evidence="12">
    <location>
        <begin position="14"/>
        <end position="43"/>
    </location>
</feature>
<dbReference type="SUPFAM" id="SSF54862">
    <property type="entry name" value="4Fe-4S ferredoxins"/>
    <property type="match status" value="1"/>
</dbReference>
<evidence type="ECO:0000313" key="16">
    <source>
        <dbReference type="Proteomes" id="UP000438991"/>
    </source>
</evidence>
<dbReference type="GO" id="GO:0051539">
    <property type="term" value="F:4 iron, 4 sulfur cluster binding"/>
    <property type="evidence" value="ECO:0007669"/>
    <property type="project" value="UniProtKB-KW"/>
</dbReference>
<protein>
    <recommendedName>
        <fullName evidence="11">Ferredoxin III</fullName>
    </recommendedName>
</protein>
<keyword evidence="7" id="KW-0249">Electron transport</keyword>
<keyword evidence="5" id="KW-0479">Metal-binding</keyword>
<keyword evidence="15" id="KW-1185">Reference proteome</keyword>
<evidence type="ECO:0000256" key="11">
    <source>
        <dbReference type="ARBA" id="ARBA00030616"/>
    </source>
</evidence>
<evidence type="ECO:0000256" key="8">
    <source>
        <dbReference type="ARBA" id="ARBA00023004"/>
    </source>
</evidence>
<evidence type="ECO:0000256" key="6">
    <source>
        <dbReference type="ARBA" id="ARBA00022737"/>
    </source>
</evidence>
<keyword evidence="8" id="KW-0408">Iron</keyword>
<dbReference type="PANTHER" id="PTHR43687">
    <property type="entry name" value="ADENYLYLSULFATE REDUCTASE, BETA SUBUNIT"/>
    <property type="match status" value="1"/>
</dbReference>
<dbReference type="NCBIfam" id="TIGR02936">
    <property type="entry name" value="fdxN_nitrog"/>
    <property type="match status" value="1"/>
</dbReference>
<dbReference type="EMBL" id="UWOC01000044">
    <property type="protein sequence ID" value="VCU07486.1"/>
    <property type="molecule type" value="Genomic_DNA"/>
</dbReference>
<dbReference type="InterPro" id="IPR017900">
    <property type="entry name" value="4Fe4S_Fe_S_CS"/>
</dbReference>
<keyword evidence="6" id="KW-0677">Repeat</keyword>
<sequence>MFITRDGTPWEPAYLTAIDGNKCIGCGRCYKVCARDVMHLMGVDEDDELVACAADEDDDDEEFVRKVMVLHQAGNCIGCGACARVCPKGCQTHVGAAVLAAA</sequence>